<dbReference type="EMBL" id="CM044707">
    <property type="protein sequence ID" value="KAI5652453.1"/>
    <property type="molecule type" value="Genomic_DNA"/>
</dbReference>
<evidence type="ECO:0000313" key="2">
    <source>
        <dbReference type="Proteomes" id="UP001060085"/>
    </source>
</evidence>
<keyword evidence="2" id="KW-1185">Reference proteome</keyword>
<protein>
    <submittedName>
        <fullName evidence="1">Uncharacterized protein</fullName>
    </submittedName>
</protein>
<name>A0ACB9ZV06_CATRO</name>
<reference evidence="2" key="1">
    <citation type="journal article" date="2023" name="Nat. Plants">
        <title>Single-cell RNA sequencing provides a high-resolution roadmap for understanding the multicellular compartmentation of specialized metabolism.</title>
        <authorList>
            <person name="Sun S."/>
            <person name="Shen X."/>
            <person name="Li Y."/>
            <person name="Li Y."/>
            <person name="Wang S."/>
            <person name="Li R."/>
            <person name="Zhang H."/>
            <person name="Shen G."/>
            <person name="Guo B."/>
            <person name="Wei J."/>
            <person name="Xu J."/>
            <person name="St-Pierre B."/>
            <person name="Chen S."/>
            <person name="Sun C."/>
        </authorList>
    </citation>
    <scope>NUCLEOTIDE SEQUENCE [LARGE SCALE GENOMIC DNA]</scope>
</reference>
<evidence type="ECO:0000313" key="1">
    <source>
        <dbReference type="EMBL" id="KAI5652453.1"/>
    </source>
</evidence>
<organism evidence="1 2">
    <name type="scientific">Catharanthus roseus</name>
    <name type="common">Madagascar periwinkle</name>
    <name type="synonym">Vinca rosea</name>
    <dbReference type="NCBI Taxonomy" id="4058"/>
    <lineage>
        <taxon>Eukaryota</taxon>
        <taxon>Viridiplantae</taxon>
        <taxon>Streptophyta</taxon>
        <taxon>Embryophyta</taxon>
        <taxon>Tracheophyta</taxon>
        <taxon>Spermatophyta</taxon>
        <taxon>Magnoliopsida</taxon>
        <taxon>eudicotyledons</taxon>
        <taxon>Gunneridae</taxon>
        <taxon>Pentapetalae</taxon>
        <taxon>asterids</taxon>
        <taxon>lamiids</taxon>
        <taxon>Gentianales</taxon>
        <taxon>Apocynaceae</taxon>
        <taxon>Rauvolfioideae</taxon>
        <taxon>Vinceae</taxon>
        <taxon>Catharanthinae</taxon>
        <taxon>Catharanthus</taxon>
    </lineage>
</organism>
<dbReference type="Proteomes" id="UP001060085">
    <property type="component" value="Linkage Group LG07"/>
</dbReference>
<gene>
    <name evidence="1" type="ORF">M9H77_29640</name>
</gene>
<comment type="caution">
    <text evidence="1">The sequence shown here is derived from an EMBL/GenBank/DDBJ whole genome shotgun (WGS) entry which is preliminary data.</text>
</comment>
<proteinExistence type="predicted"/>
<sequence>MPQALLPKLLNPRALVNTLPKIGGNFPTWANGLPTIYQDLLDKSIRRIVETYSYMISSFEAFVIALKGIGPFKNYFFNVKVQLGNPCDDRTDSKKNPFKGGTDGMTRDKDEIMESF</sequence>
<accession>A0ACB9ZV06</accession>